<protein>
    <submittedName>
        <fullName evidence="2">Uncharacterized protein</fullName>
    </submittedName>
</protein>
<evidence type="ECO:0000313" key="2">
    <source>
        <dbReference type="EMBL" id="RLM93563.1"/>
    </source>
</evidence>
<comment type="caution">
    <text evidence="2">The sequence shown here is derived from an EMBL/GenBank/DDBJ whole genome shotgun (WGS) entry which is preliminary data.</text>
</comment>
<organism evidence="2 3">
    <name type="scientific">Panicum miliaceum</name>
    <name type="common">Proso millet</name>
    <name type="synonym">Broomcorn millet</name>
    <dbReference type="NCBI Taxonomy" id="4540"/>
    <lineage>
        <taxon>Eukaryota</taxon>
        <taxon>Viridiplantae</taxon>
        <taxon>Streptophyta</taxon>
        <taxon>Embryophyta</taxon>
        <taxon>Tracheophyta</taxon>
        <taxon>Spermatophyta</taxon>
        <taxon>Magnoliopsida</taxon>
        <taxon>Liliopsida</taxon>
        <taxon>Poales</taxon>
        <taxon>Poaceae</taxon>
        <taxon>PACMAD clade</taxon>
        <taxon>Panicoideae</taxon>
        <taxon>Panicodae</taxon>
        <taxon>Paniceae</taxon>
        <taxon>Panicinae</taxon>
        <taxon>Panicum</taxon>
        <taxon>Panicum sect. Panicum</taxon>
    </lineage>
</organism>
<evidence type="ECO:0000313" key="3">
    <source>
        <dbReference type="Proteomes" id="UP000275267"/>
    </source>
</evidence>
<reference evidence="3" key="1">
    <citation type="journal article" date="2019" name="Nat. Commun.">
        <title>The genome of broomcorn millet.</title>
        <authorList>
            <person name="Zou C."/>
            <person name="Miki D."/>
            <person name="Li D."/>
            <person name="Tang Q."/>
            <person name="Xiao L."/>
            <person name="Rajput S."/>
            <person name="Deng P."/>
            <person name="Jia W."/>
            <person name="Huang R."/>
            <person name="Zhang M."/>
            <person name="Sun Y."/>
            <person name="Hu J."/>
            <person name="Fu X."/>
            <person name="Schnable P.S."/>
            <person name="Li F."/>
            <person name="Zhang H."/>
            <person name="Feng B."/>
            <person name="Zhu X."/>
            <person name="Liu R."/>
            <person name="Schnable J.C."/>
            <person name="Zhu J.-K."/>
            <person name="Zhang H."/>
        </authorList>
    </citation>
    <scope>NUCLEOTIDE SEQUENCE [LARGE SCALE GENOMIC DNA]</scope>
</reference>
<feature type="compositionally biased region" description="Gly residues" evidence="1">
    <location>
        <begin position="25"/>
        <end position="38"/>
    </location>
</feature>
<feature type="region of interest" description="Disordered" evidence="1">
    <location>
        <begin position="107"/>
        <end position="161"/>
    </location>
</feature>
<name>A0A3L6R3Z3_PANMI</name>
<proteinExistence type="predicted"/>
<feature type="compositionally biased region" description="Low complexity" evidence="1">
    <location>
        <begin position="113"/>
        <end position="127"/>
    </location>
</feature>
<feature type="compositionally biased region" description="Basic and acidic residues" evidence="1">
    <location>
        <begin position="42"/>
        <end position="51"/>
    </location>
</feature>
<keyword evidence="3" id="KW-1185">Reference proteome</keyword>
<feature type="compositionally biased region" description="Basic and acidic residues" evidence="1">
    <location>
        <begin position="1"/>
        <end position="21"/>
    </location>
</feature>
<dbReference type="Proteomes" id="UP000275267">
    <property type="component" value="Unassembled WGS sequence"/>
</dbReference>
<feature type="region of interest" description="Disordered" evidence="1">
    <location>
        <begin position="1"/>
        <end position="84"/>
    </location>
</feature>
<gene>
    <name evidence="2" type="ORF">C2845_PM08G09320</name>
</gene>
<dbReference type="AlphaFoldDB" id="A0A3L6R3Z3"/>
<accession>A0A3L6R3Z3</accession>
<dbReference type="EMBL" id="PQIB02000010">
    <property type="protein sequence ID" value="RLM93563.1"/>
    <property type="molecule type" value="Genomic_DNA"/>
</dbReference>
<sequence>MSEARRGSEARPARTEERRGEACSGHGGRLQGGVGKGGARPAADRAEERRGGASLGHRERRRQADRTPADAATGRARAQRRMGGVRWAELRRARWWAGAVGVCGGGRARREAAAAAPLAGAPRRGQAQQPLSRELPAAAKLSARARGEGRSGVGARRGERG</sequence>
<evidence type="ECO:0000256" key="1">
    <source>
        <dbReference type="SAM" id="MobiDB-lite"/>
    </source>
</evidence>